<protein>
    <submittedName>
        <fullName evidence="2">Uncharacterized protein</fullName>
    </submittedName>
</protein>
<evidence type="ECO:0000313" key="3">
    <source>
        <dbReference type="EMBL" id="TXK60668.1"/>
    </source>
</evidence>
<keyword evidence="1" id="KW-1133">Transmembrane helix</keyword>
<evidence type="ECO:0000256" key="1">
    <source>
        <dbReference type="SAM" id="Phobius"/>
    </source>
</evidence>
<feature type="transmembrane region" description="Helical" evidence="1">
    <location>
        <begin position="134"/>
        <end position="159"/>
    </location>
</feature>
<reference evidence="2 4" key="1">
    <citation type="submission" date="2019-05" db="EMBL/GenBank/DDBJ databases">
        <title>Draft genomes of eight strains of Campylobacter helveticus isolated from cats and a dog in New Zealand.</title>
        <authorList>
            <person name="Bojanic K."/>
            <person name="Midwinter A.C."/>
            <person name="Biggs P.J."/>
            <person name="Acke E."/>
            <person name="Cornelius A.J."/>
            <person name="Marshall J.C."/>
        </authorList>
    </citation>
    <scope>NUCLEOTIDE SEQUENCE [LARGE SCALE GENOMIC DNA]</scope>
    <source>
        <strain evidence="2 4">ACP123b</strain>
    </source>
</reference>
<dbReference type="EMBL" id="VRMA01000003">
    <property type="protein sequence ID" value="TXK60668.1"/>
    <property type="molecule type" value="Genomic_DNA"/>
</dbReference>
<keyword evidence="1" id="KW-0472">Membrane</keyword>
<reference evidence="3 5" key="2">
    <citation type="submission" date="2019-08" db="EMBL/GenBank/DDBJ databases">
        <title>Rapid identification of Enteric Bacteria from Whole Genome Sequences (WGS) using Average Nucleotide Identity (ANI).</title>
        <authorList>
            <person name="Lane C."/>
        </authorList>
    </citation>
    <scope>NUCLEOTIDE SEQUENCE [LARGE SCALE GENOMIC DNA]</scope>
    <source>
        <strain evidence="3 5">D4984</strain>
    </source>
</reference>
<name>A0AAX2UJP0_9BACT</name>
<evidence type="ECO:0000313" key="4">
    <source>
        <dbReference type="Proteomes" id="UP000306813"/>
    </source>
</evidence>
<organism evidence="2 4">
    <name type="scientific">Campylobacter helveticus</name>
    <dbReference type="NCBI Taxonomy" id="28898"/>
    <lineage>
        <taxon>Bacteria</taxon>
        <taxon>Pseudomonadati</taxon>
        <taxon>Campylobacterota</taxon>
        <taxon>Epsilonproteobacteria</taxon>
        <taxon>Campylobacterales</taxon>
        <taxon>Campylobacteraceae</taxon>
        <taxon>Campylobacter</taxon>
    </lineage>
</organism>
<comment type="caution">
    <text evidence="2">The sequence shown here is derived from an EMBL/GenBank/DDBJ whole genome shotgun (WGS) entry which is preliminary data.</text>
</comment>
<accession>A0AAX2UJP0</accession>
<keyword evidence="5" id="KW-1185">Reference proteome</keyword>
<dbReference type="EMBL" id="VDBS01000035">
    <property type="protein sequence ID" value="TNB57648.1"/>
    <property type="molecule type" value="Genomic_DNA"/>
</dbReference>
<dbReference type="KEGG" id="chv:CHELV3228_a0037"/>
<evidence type="ECO:0000313" key="5">
    <source>
        <dbReference type="Proteomes" id="UP000321317"/>
    </source>
</evidence>
<gene>
    <name evidence="2" type="ORF">FDW42_04540</name>
    <name evidence="3" type="ORF">FVD16_00845</name>
</gene>
<dbReference type="RefSeq" id="WP_082200826.1">
    <property type="nucleotide sequence ID" value="NZ_CAUWMG010000042.1"/>
</dbReference>
<proteinExistence type="predicted"/>
<dbReference type="GeneID" id="52037774"/>
<dbReference type="Proteomes" id="UP000306813">
    <property type="component" value="Unassembled WGS sequence"/>
</dbReference>
<evidence type="ECO:0000313" key="2">
    <source>
        <dbReference type="EMBL" id="TNB57648.1"/>
    </source>
</evidence>
<dbReference type="Proteomes" id="UP000321317">
    <property type="component" value="Unassembled WGS sequence"/>
</dbReference>
<keyword evidence="1" id="KW-0812">Transmembrane</keyword>
<dbReference type="AlphaFoldDB" id="A0AAX2UJP0"/>
<sequence length="164" mass="19016">MSEAINEQKIEAQNAKTMFKLNEELSKLVFTLQKEVKNLKEDTLVNAQHLYMFKKLNTKSINTLNDEMDTHLKATTEFVENLGIENEKNNADNYSAFINTLLTEDFAKKQNEVIEELKREFNAKPKITKNKSSFLVKFSFALSLASFSLLMLICVKFRLFSQLF</sequence>